<dbReference type="EMBL" id="SDHW01000002">
    <property type="protein sequence ID" value="RXK60752.1"/>
    <property type="molecule type" value="Genomic_DNA"/>
</dbReference>
<evidence type="ECO:0000313" key="2">
    <source>
        <dbReference type="EMBL" id="RXK60752.1"/>
    </source>
</evidence>
<accession>A0A4Q1CK88</accession>
<dbReference type="OrthoDB" id="679547at2"/>
<sequence length="383" mass="43094">MKKLIIFILLCVTGNSYAQEKSAASVYVERIPDTDSIWITLQQSAFVKAGTLMVVVKATEAAVTDTLYYPAIDTLNSFLLTVPENFQNNKISITTFYYPGLRSVTGILNNNKISSSLLMFVFGKDITNYNKVIEVKEDKSFALPKMIFENKASVFFNFVGTKRKQKPDIVIKQLPVPSAYDSVSTTVFDFGANLFTSAEYDSLQRINKLPPNAVRVEGKGKELQQIVITGTRKTKLEKYKEQYSSGIFNSIMDREYDFLDNDELLTYTDCITFLLTRMPGLTLSNDRSSGEQALFWRKEKVKAYFIDEMEVDFNQVQMVDVSTIAYLKFLPTVLAGSMNPGNGGGVAVYTRKGEFMRPGVAQNSYIFSLKGYTPSDYILFSGK</sequence>
<dbReference type="RefSeq" id="WP_129130713.1">
    <property type="nucleotide sequence ID" value="NZ_SDHW01000002.1"/>
</dbReference>
<keyword evidence="1" id="KW-0732">Signal</keyword>
<comment type="caution">
    <text evidence="2">The sequence shown here is derived from an EMBL/GenBank/DDBJ whole genome shotgun (WGS) entry which is preliminary data.</text>
</comment>
<organism evidence="2 3">
    <name type="scientific">Lacibacter luteus</name>
    <dbReference type="NCBI Taxonomy" id="2508719"/>
    <lineage>
        <taxon>Bacteria</taxon>
        <taxon>Pseudomonadati</taxon>
        <taxon>Bacteroidota</taxon>
        <taxon>Chitinophagia</taxon>
        <taxon>Chitinophagales</taxon>
        <taxon>Chitinophagaceae</taxon>
        <taxon>Lacibacter</taxon>
    </lineage>
</organism>
<protein>
    <submittedName>
        <fullName evidence="2">Uncharacterized protein</fullName>
    </submittedName>
</protein>
<evidence type="ECO:0000313" key="3">
    <source>
        <dbReference type="Proteomes" id="UP000290204"/>
    </source>
</evidence>
<feature type="chain" id="PRO_5020987969" evidence="1">
    <location>
        <begin position="19"/>
        <end position="383"/>
    </location>
</feature>
<proteinExistence type="predicted"/>
<keyword evidence="3" id="KW-1185">Reference proteome</keyword>
<reference evidence="2 3" key="1">
    <citation type="submission" date="2019-01" db="EMBL/GenBank/DDBJ databases">
        <title>Lacibacter sp. strain TTM-7.</title>
        <authorList>
            <person name="Chen W.-M."/>
        </authorList>
    </citation>
    <scope>NUCLEOTIDE SEQUENCE [LARGE SCALE GENOMIC DNA]</scope>
    <source>
        <strain evidence="2 3">TTM-7</strain>
    </source>
</reference>
<feature type="signal peptide" evidence="1">
    <location>
        <begin position="1"/>
        <end position="18"/>
    </location>
</feature>
<name>A0A4Q1CK88_9BACT</name>
<gene>
    <name evidence="2" type="ORF">ESA94_09825</name>
</gene>
<dbReference type="AlphaFoldDB" id="A0A4Q1CK88"/>
<dbReference type="Proteomes" id="UP000290204">
    <property type="component" value="Unassembled WGS sequence"/>
</dbReference>
<evidence type="ECO:0000256" key="1">
    <source>
        <dbReference type="SAM" id="SignalP"/>
    </source>
</evidence>